<name>A0A371HLV9_MUCPR</name>
<proteinExistence type="predicted"/>
<dbReference type="Gene3D" id="3.30.420.10">
    <property type="entry name" value="Ribonuclease H-like superfamily/Ribonuclease H"/>
    <property type="match status" value="1"/>
</dbReference>
<protein>
    <recommendedName>
        <fullName evidence="1">Integrase catalytic domain-containing protein</fullName>
    </recommendedName>
</protein>
<dbReference type="GO" id="GO:0003676">
    <property type="term" value="F:nucleic acid binding"/>
    <property type="evidence" value="ECO:0007669"/>
    <property type="project" value="InterPro"/>
</dbReference>
<dbReference type="InterPro" id="IPR001584">
    <property type="entry name" value="Integrase_cat-core"/>
</dbReference>
<dbReference type="OrthoDB" id="1723222at2759"/>
<evidence type="ECO:0000313" key="2">
    <source>
        <dbReference type="EMBL" id="RDY03682.1"/>
    </source>
</evidence>
<dbReference type="InterPro" id="IPR012337">
    <property type="entry name" value="RNaseH-like_sf"/>
</dbReference>
<dbReference type="GO" id="GO:0015074">
    <property type="term" value="P:DNA integration"/>
    <property type="evidence" value="ECO:0007669"/>
    <property type="project" value="InterPro"/>
</dbReference>
<keyword evidence="3" id="KW-1185">Reference proteome</keyword>
<sequence length="282" mass="32004">MGPFLVSNGYLYACHRLVSRWVEAIATKTNDAKVVMDFMKSNIFCQLGVPKARISDQGSHFCSRVMSALLHKWTIPIGRARAVSLRTLYELDELRLEAYENSRIYKQKVKQFHDQKILKKEFQLIVGKLCSKWDGPFVITNGFPYGVVELNDENTNSTFQSVGYGNLLSHAIPNPGGNASIVLQQEKYVPLPFRTWTLPSRKPETDEELLKMFRKVEINIPLLHAIKIHCRSIISIAKEVSRLLGILEDVLVQVNELIFLADFYVLDMEDETSGKGSTLILG</sequence>
<dbReference type="Proteomes" id="UP000257109">
    <property type="component" value="Unassembled WGS sequence"/>
</dbReference>
<dbReference type="SUPFAM" id="SSF53098">
    <property type="entry name" value="Ribonuclease H-like"/>
    <property type="match status" value="1"/>
</dbReference>
<evidence type="ECO:0000313" key="3">
    <source>
        <dbReference type="Proteomes" id="UP000257109"/>
    </source>
</evidence>
<evidence type="ECO:0000259" key="1">
    <source>
        <dbReference type="Pfam" id="PF00665"/>
    </source>
</evidence>
<dbReference type="EMBL" id="QJKJ01002233">
    <property type="protein sequence ID" value="RDY03682.1"/>
    <property type="molecule type" value="Genomic_DNA"/>
</dbReference>
<dbReference type="InterPro" id="IPR052160">
    <property type="entry name" value="Gypsy_RT_Integrase-like"/>
</dbReference>
<gene>
    <name evidence="2" type="ORF">CR513_12703</name>
</gene>
<organism evidence="2 3">
    <name type="scientific">Mucuna pruriens</name>
    <name type="common">Velvet bean</name>
    <name type="synonym">Dolichos pruriens</name>
    <dbReference type="NCBI Taxonomy" id="157652"/>
    <lineage>
        <taxon>Eukaryota</taxon>
        <taxon>Viridiplantae</taxon>
        <taxon>Streptophyta</taxon>
        <taxon>Embryophyta</taxon>
        <taxon>Tracheophyta</taxon>
        <taxon>Spermatophyta</taxon>
        <taxon>Magnoliopsida</taxon>
        <taxon>eudicotyledons</taxon>
        <taxon>Gunneridae</taxon>
        <taxon>Pentapetalae</taxon>
        <taxon>rosids</taxon>
        <taxon>fabids</taxon>
        <taxon>Fabales</taxon>
        <taxon>Fabaceae</taxon>
        <taxon>Papilionoideae</taxon>
        <taxon>50 kb inversion clade</taxon>
        <taxon>NPAAA clade</taxon>
        <taxon>indigoferoid/millettioid clade</taxon>
        <taxon>Phaseoleae</taxon>
        <taxon>Mucuna</taxon>
    </lineage>
</organism>
<reference evidence="2" key="1">
    <citation type="submission" date="2018-05" db="EMBL/GenBank/DDBJ databases">
        <title>Draft genome of Mucuna pruriens seed.</title>
        <authorList>
            <person name="Nnadi N.E."/>
            <person name="Vos R."/>
            <person name="Hasami M.H."/>
            <person name="Devisetty U.K."/>
            <person name="Aguiy J.C."/>
        </authorList>
    </citation>
    <scope>NUCLEOTIDE SEQUENCE [LARGE SCALE GENOMIC DNA]</scope>
    <source>
        <strain evidence="2">JCA_2017</strain>
    </source>
</reference>
<comment type="caution">
    <text evidence="2">The sequence shown here is derived from an EMBL/GenBank/DDBJ whole genome shotgun (WGS) entry which is preliminary data.</text>
</comment>
<dbReference type="AlphaFoldDB" id="A0A371HLV9"/>
<dbReference type="InterPro" id="IPR036397">
    <property type="entry name" value="RNaseH_sf"/>
</dbReference>
<feature type="domain" description="Integrase catalytic" evidence="1">
    <location>
        <begin position="10"/>
        <end position="80"/>
    </location>
</feature>
<accession>A0A371HLV9</accession>
<dbReference type="Pfam" id="PF00665">
    <property type="entry name" value="rve"/>
    <property type="match status" value="1"/>
</dbReference>
<feature type="non-terminal residue" evidence="2">
    <location>
        <position position="1"/>
    </location>
</feature>
<dbReference type="PANTHER" id="PTHR47266">
    <property type="entry name" value="ENDONUCLEASE-RELATED"/>
    <property type="match status" value="1"/>
</dbReference>